<evidence type="ECO:0000313" key="1">
    <source>
        <dbReference type="EMBL" id="RDU61317.1"/>
    </source>
</evidence>
<sequence length="192" mass="22865">MKKSSVFYVLICITHFLYAQEIENIKVEKFRKEDLPLFYRLDYIPLKNRNITIEVLQMGLENSTKSQCVNQKTKEQMQKYLYLHIPHLHHSFEDTTLVGECDYKGKVKMLGRIWDFESMGGKTTLKTNISSQEQIKDSMKKWYLCPRSDDSGDMCYIELACLLPECYPRAIYYITEMQEKYENKLQHCEHCK</sequence>
<gene>
    <name evidence="1" type="ORF">CQA53_10310</name>
</gene>
<dbReference type="AlphaFoldDB" id="A0A3D8I891"/>
<dbReference type="RefSeq" id="WP_115543882.1">
    <property type="nucleotide sequence ID" value="NZ_NXLQ01000061.1"/>
</dbReference>
<dbReference type="EMBL" id="NXLQ01000061">
    <property type="protein sequence ID" value="RDU61317.1"/>
    <property type="molecule type" value="Genomic_DNA"/>
</dbReference>
<protein>
    <submittedName>
        <fullName evidence="1">Uncharacterized protein</fullName>
    </submittedName>
</protein>
<dbReference type="Proteomes" id="UP000256379">
    <property type="component" value="Unassembled WGS sequence"/>
</dbReference>
<comment type="caution">
    <text evidence="1">The sequence shown here is derived from an EMBL/GenBank/DDBJ whole genome shotgun (WGS) entry which is preliminary data.</text>
</comment>
<proteinExistence type="predicted"/>
<reference evidence="1 2" key="1">
    <citation type="submission" date="2018-04" db="EMBL/GenBank/DDBJ databases">
        <title>Novel Campyloabacter and Helicobacter Species and Strains.</title>
        <authorList>
            <person name="Mannion A.J."/>
            <person name="Shen Z."/>
            <person name="Fox J.G."/>
        </authorList>
    </citation>
    <scope>NUCLEOTIDE SEQUENCE [LARGE SCALE GENOMIC DNA]</scope>
    <source>
        <strain evidence="1 2">MIT 17-337</strain>
    </source>
</reference>
<accession>A0A3D8I891</accession>
<organism evidence="1 2">
    <name type="scientific">Helicobacter didelphidarum</name>
    <dbReference type="NCBI Taxonomy" id="2040648"/>
    <lineage>
        <taxon>Bacteria</taxon>
        <taxon>Pseudomonadati</taxon>
        <taxon>Campylobacterota</taxon>
        <taxon>Epsilonproteobacteria</taxon>
        <taxon>Campylobacterales</taxon>
        <taxon>Helicobacteraceae</taxon>
        <taxon>Helicobacter</taxon>
    </lineage>
</organism>
<name>A0A3D8I891_9HELI</name>
<dbReference type="OrthoDB" id="5322110at2"/>
<evidence type="ECO:0000313" key="2">
    <source>
        <dbReference type="Proteomes" id="UP000256379"/>
    </source>
</evidence>
<keyword evidence="2" id="KW-1185">Reference proteome</keyword>